<dbReference type="InterPro" id="IPR045584">
    <property type="entry name" value="Pilin-like"/>
</dbReference>
<dbReference type="Proteomes" id="UP001207930">
    <property type="component" value="Unassembled WGS sequence"/>
</dbReference>
<organism evidence="3 4">
    <name type="scientific">Luteolibacter flavescens</name>
    <dbReference type="NCBI Taxonomy" id="1859460"/>
    <lineage>
        <taxon>Bacteria</taxon>
        <taxon>Pseudomonadati</taxon>
        <taxon>Verrucomicrobiota</taxon>
        <taxon>Verrucomicrobiia</taxon>
        <taxon>Verrucomicrobiales</taxon>
        <taxon>Verrucomicrobiaceae</taxon>
        <taxon>Luteolibacter</taxon>
    </lineage>
</organism>
<accession>A0ABT3FVE7</accession>
<feature type="domain" description="Type II secretion system protein GspG C-terminal" evidence="2">
    <location>
        <begin position="7"/>
        <end position="105"/>
    </location>
</feature>
<dbReference type="Pfam" id="PF08334">
    <property type="entry name" value="T2SSG"/>
    <property type="match status" value="1"/>
</dbReference>
<evidence type="ECO:0000256" key="1">
    <source>
        <dbReference type="SAM" id="MobiDB-lite"/>
    </source>
</evidence>
<evidence type="ECO:0000313" key="4">
    <source>
        <dbReference type="Proteomes" id="UP001207930"/>
    </source>
</evidence>
<proteinExistence type="predicted"/>
<evidence type="ECO:0000313" key="3">
    <source>
        <dbReference type="EMBL" id="MCW1887194.1"/>
    </source>
</evidence>
<sequence>MGNYSSVADQARWSRVGNDHSSLAAALKIYSVSAGRPPSTDQGLDALVNEPRTEPKPRRWHRVMERVPWDPWQSPYRYAQLPSTSKWRFELRSAGKDMVFGSSDDIVTMYEWGEATAELKEVIGEPRPSY</sequence>
<dbReference type="Gene3D" id="3.30.700.10">
    <property type="entry name" value="Glycoprotein, Type 4 Pilin"/>
    <property type="match status" value="1"/>
</dbReference>
<dbReference type="InterPro" id="IPR013545">
    <property type="entry name" value="T2SS_protein-GspG_C"/>
</dbReference>
<evidence type="ECO:0000259" key="2">
    <source>
        <dbReference type="Pfam" id="PF08334"/>
    </source>
</evidence>
<gene>
    <name evidence="3" type="ORF">OKA04_20820</name>
</gene>
<reference evidence="3 4" key="1">
    <citation type="submission" date="2022-10" db="EMBL/GenBank/DDBJ databases">
        <title>Luteolibacter flavescens strain MCCC 1K03193, whole genome shotgun sequencing project.</title>
        <authorList>
            <person name="Zhao G."/>
            <person name="Shen L."/>
        </authorList>
    </citation>
    <scope>NUCLEOTIDE SEQUENCE [LARGE SCALE GENOMIC DNA]</scope>
    <source>
        <strain evidence="3 4">MCCC 1K03193</strain>
    </source>
</reference>
<feature type="region of interest" description="Disordered" evidence="1">
    <location>
        <begin position="34"/>
        <end position="56"/>
    </location>
</feature>
<comment type="caution">
    <text evidence="3">The sequence shown here is derived from an EMBL/GenBank/DDBJ whole genome shotgun (WGS) entry which is preliminary data.</text>
</comment>
<dbReference type="SUPFAM" id="SSF54523">
    <property type="entry name" value="Pili subunits"/>
    <property type="match status" value="1"/>
</dbReference>
<keyword evidence="4" id="KW-1185">Reference proteome</keyword>
<protein>
    <submittedName>
        <fullName evidence="3">Type II secretion system protein GspG</fullName>
    </submittedName>
</protein>
<dbReference type="EMBL" id="JAPDDS010000015">
    <property type="protein sequence ID" value="MCW1887194.1"/>
    <property type="molecule type" value="Genomic_DNA"/>
</dbReference>
<name>A0ABT3FVE7_9BACT</name>